<reference evidence="3 4" key="1">
    <citation type="submission" date="2015-02" db="EMBL/GenBank/DDBJ databases">
        <title>Draft Genome Sequences of Two Closely-Related Aflatoxigenic Aspergillus Species Obtained from the Cote d'Ivoire.</title>
        <authorList>
            <person name="Moore G.G."/>
            <person name="Beltz S.B."/>
            <person name="Mack B.M."/>
        </authorList>
    </citation>
    <scope>NUCLEOTIDE SEQUENCE [LARGE SCALE GENOMIC DNA]</scope>
    <source>
        <strain evidence="3 4">SRRC1432</strain>
    </source>
</reference>
<protein>
    <recommendedName>
        <fullName evidence="2">PD-(D/E)XK nuclease-like domain-containing protein</fullName>
    </recommendedName>
</protein>
<feature type="compositionally biased region" description="Polar residues" evidence="1">
    <location>
        <begin position="79"/>
        <end position="108"/>
    </location>
</feature>
<feature type="region of interest" description="Disordered" evidence="1">
    <location>
        <begin position="60"/>
        <end position="131"/>
    </location>
</feature>
<evidence type="ECO:0000313" key="3">
    <source>
        <dbReference type="EMBL" id="KKK14494.1"/>
    </source>
</evidence>
<feature type="compositionally biased region" description="Polar residues" evidence="1">
    <location>
        <begin position="116"/>
        <end position="129"/>
    </location>
</feature>
<gene>
    <name evidence="3" type="ORF">AOCH_007111</name>
</gene>
<proteinExistence type="predicted"/>
<dbReference type="VEuPathDB" id="FungiDB:P175DRAFT_0535974"/>
<name>A0A0F8U427_9EURO</name>
<dbReference type="AlphaFoldDB" id="A0A0F8U427"/>
<accession>A0A0F8U427</accession>
<evidence type="ECO:0000259" key="2">
    <source>
        <dbReference type="Pfam" id="PF20516"/>
    </source>
</evidence>
<dbReference type="Pfam" id="PF20516">
    <property type="entry name" value="PDDEXK_12"/>
    <property type="match status" value="1"/>
</dbReference>
<dbReference type="OrthoDB" id="4161186at2759"/>
<organism evidence="3 4">
    <name type="scientific">Aspergillus ochraceoroseus</name>
    <dbReference type="NCBI Taxonomy" id="138278"/>
    <lineage>
        <taxon>Eukaryota</taxon>
        <taxon>Fungi</taxon>
        <taxon>Dikarya</taxon>
        <taxon>Ascomycota</taxon>
        <taxon>Pezizomycotina</taxon>
        <taxon>Eurotiomycetes</taxon>
        <taxon>Eurotiomycetidae</taxon>
        <taxon>Eurotiales</taxon>
        <taxon>Aspergillaceae</taxon>
        <taxon>Aspergillus</taxon>
        <taxon>Aspergillus subgen. Nidulantes</taxon>
    </lineage>
</organism>
<dbReference type="EMBL" id="JYKN01002988">
    <property type="protein sequence ID" value="KKK14494.1"/>
    <property type="molecule type" value="Genomic_DNA"/>
</dbReference>
<dbReference type="Proteomes" id="UP000034947">
    <property type="component" value="Unassembled WGS sequence"/>
</dbReference>
<comment type="caution">
    <text evidence="3">The sequence shown here is derived from an EMBL/GenBank/DDBJ whole genome shotgun (WGS) entry which is preliminary data.</text>
</comment>
<sequence length="394" mass="43978">MNSTQRKAIENWIDNIPTNNLASQPASASHACCSHKLQESLLTPPGTSALHNRTKRRLTELDAESNMSCSEPQKRLRRTLTTDTASLPVSLPDSITLSPSVTTRSDITASDRPRQRSSSPNRTKSNLTLGTPKIKFLHESADPGSDLARQLLVLLTADNEKWEPEAHEIDKISAASCKCDAQLRSEGSWVIEVVRPLLQCAIGKLPLECWSVQTETVDPKYQPRYAARGTYNRKIDLVVGFPVDEWSTEYEGMASRYPDQCFSHIAHPHTGARFLGPGFEVKASDGNLVEAQVQLGVWMAGLMTWAWDHRWGDSLPPPVVGCISIGERWDFYIIYSVEVDESARPEVRVWGPLSDLDGRTGTCKATAMLAKRLRRVMEYTESQYIQQLLRAITT</sequence>
<dbReference type="InterPro" id="IPR046797">
    <property type="entry name" value="PDDEXK_12"/>
</dbReference>
<keyword evidence="4" id="KW-1185">Reference proteome</keyword>
<evidence type="ECO:0000313" key="4">
    <source>
        <dbReference type="Proteomes" id="UP000034947"/>
    </source>
</evidence>
<evidence type="ECO:0000256" key="1">
    <source>
        <dbReference type="SAM" id="MobiDB-lite"/>
    </source>
</evidence>
<feature type="domain" description="PD-(D/E)XK nuclease-like" evidence="2">
    <location>
        <begin position="161"/>
        <end position="384"/>
    </location>
</feature>